<keyword evidence="10" id="KW-0675">Receptor</keyword>
<comment type="subcellular location">
    <subcellularLocation>
        <location evidence="1">Cell outer membrane</location>
        <topology evidence="1">Multi-pass membrane protein</topology>
    </subcellularLocation>
</comment>
<dbReference type="SUPFAM" id="SSF56935">
    <property type="entry name" value="Porins"/>
    <property type="match status" value="1"/>
</dbReference>
<feature type="signal peptide" evidence="8">
    <location>
        <begin position="1"/>
        <end position="21"/>
    </location>
</feature>
<evidence type="ECO:0000313" key="10">
    <source>
        <dbReference type="EMBL" id="BAU18937.1"/>
    </source>
</evidence>
<evidence type="ECO:0000259" key="9">
    <source>
        <dbReference type="Pfam" id="PF07715"/>
    </source>
</evidence>
<evidence type="ECO:0000256" key="1">
    <source>
        <dbReference type="ARBA" id="ARBA00004571"/>
    </source>
</evidence>
<evidence type="ECO:0000256" key="5">
    <source>
        <dbReference type="ARBA" id="ARBA00022729"/>
    </source>
</evidence>
<dbReference type="Gene3D" id="2.60.40.1120">
    <property type="entry name" value="Carboxypeptidase-like, regulatory domain"/>
    <property type="match status" value="1"/>
</dbReference>
<dbReference type="GO" id="GO:0044718">
    <property type="term" value="P:siderophore transmembrane transport"/>
    <property type="evidence" value="ECO:0007669"/>
    <property type="project" value="TreeGrafter"/>
</dbReference>
<dbReference type="EMBL" id="AP014598">
    <property type="protein sequence ID" value="BAU18937.1"/>
    <property type="molecule type" value="Genomic_DNA"/>
</dbReference>
<dbReference type="InterPro" id="IPR008969">
    <property type="entry name" value="CarboxyPept-like_regulatory"/>
</dbReference>
<feature type="domain" description="TonB-dependent receptor plug" evidence="9">
    <location>
        <begin position="127"/>
        <end position="240"/>
    </location>
</feature>
<organism evidence="10 11">
    <name type="scientific">Prevotella intermedia</name>
    <dbReference type="NCBI Taxonomy" id="28131"/>
    <lineage>
        <taxon>Bacteria</taxon>
        <taxon>Pseudomonadati</taxon>
        <taxon>Bacteroidota</taxon>
        <taxon>Bacteroidia</taxon>
        <taxon>Bacteroidales</taxon>
        <taxon>Prevotellaceae</taxon>
        <taxon>Prevotella</taxon>
    </lineage>
</organism>
<dbReference type="SUPFAM" id="SSF49464">
    <property type="entry name" value="Carboxypeptidase regulatory domain-like"/>
    <property type="match status" value="1"/>
</dbReference>
<gene>
    <name evidence="10" type="ORF">PIOMA14_II_0432</name>
</gene>
<dbReference type="InterPro" id="IPR039426">
    <property type="entry name" value="TonB-dep_rcpt-like"/>
</dbReference>
<dbReference type="RefSeq" id="WP_172419468.1">
    <property type="nucleotide sequence ID" value="NZ_AP014598.1"/>
</dbReference>
<proteinExistence type="predicted"/>
<evidence type="ECO:0000256" key="6">
    <source>
        <dbReference type="ARBA" id="ARBA00023136"/>
    </source>
</evidence>
<dbReference type="PANTHER" id="PTHR30069">
    <property type="entry name" value="TONB-DEPENDENT OUTER MEMBRANE RECEPTOR"/>
    <property type="match status" value="1"/>
</dbReference>
<evidence type="ECO:0000313" key="11">
    <source>
        <dbReference type="Proteomes" id="UP000217431"/>
    </source>
</evidence>
<keyword evidence="5 8" id="KW-0732">Signal</keyword>
<name>A0A0T7APD2_PREIN</name>
<reference evidence="10 11" key="1">
    <citation type="journal article" date="2016" name="DNA Res.">
        <title>The complete genome sequencing of Prevotella intermedia strain OMA14 and a subsequent fine-scale, intra-species genomic comparison reveal an unusual amplification of conjugative and mobile transposons and identify a novel Prevotella-lineage-specific repeat.</title>
        <authorList>
            <person name="Naito M."/>
            <person name="Ogura Y."/>
            <person name="Itoh T."/>
            <person name="Shoji M."/>
            <person name="Okamoto M."/>
            <person name="Hayashi T."/>
            <person name="Nakayama K."/>
        </authorList>
    </citation>
    <scope>NUCLEOTIDE SEQUENCE [LARGE SCALE GENOMIC DNA]</scope>
    <source>
        <strain evidence="10 11">OMA14</strain>
    </source>
</reference>
<dbReference type="Gene3D" id="2.170.130.10">
    <property type="entry name" value="TonB-dependent receptor, plug domain"/>
    <property type="match status" value="1"/>
</dbReference>
<evidence type="ECO:0000256" key="2">
    <source>
        <dbReference type="ARBA" id="ARBA00022448"/>
    </source>
</evidence>
<keyword evidence="4" id="KW-0812">Transmembrane</keyword>
<dbReference type="GO" id="GO:0015344">
    <property type="term" value="F:siderophore uptake transmembrane transporter activity"/>
    <property type="evidence" value="ECO:0007669"/>
    <property type="project" value="TreeGrafter"/>
</dbReference>
<keyword evidence="2" id="KW-0813">Transport</keyword>
<dbReference type="InterPro" id="IPR036942">
    <property type="entry name" value="Beta-barrel_TonB_sf"/>
</dbReference>
<dbReference type="PANTHER" id="PTHR30069:SF29">
    <property type="entry name" value="HEMOGLOBIN AND HEMOGLOBIN-HAPTOGLOBIN-BINDING PROTEIN 1-RELATED"/>
    <property type="match status" value="1"/>
</dbReference>
<dbReference type="Proteomes" id="UP000217431">
    <property type="component" value="Chromosome II"/>
</dbReference>
<protein>
    <submittedName>
        <fullName evidence="10">TonB-dependent receptor</fullName>
    </submittedName>
</protein>
<dbReference type="Gene3D" id="2.40.170.20">
    <property type="entry name" value="TonB-dependent receptor, beta-barrel domain"/>
    <property type="match status" value="1"/>
</dbReference>
<dbReference type="Pfam" id="PF07715">
    <property type="entry name" value="Plug"/>
    <property type="match status" value="1"/>
</dbReference>
<accession>A0A0T7APD2</accession>
<dbReference type="GO" id="GO:0009279">
    <property type="term" value="C:cell outer membrane"/>
    <property type="evidence" value="ECO:0007669"/>
    <property type="project" value="UniProtKB-SubCell"/>
</dbReference>
<dbReference type="InterPro" id="IPR037066">
    <property type="entry name" value="Plug_dom_sf"/>
</dbReference>
<keyword evidence="6" id="KW-0472">Membrane</keyword>
<evidence type="ECO:0000256" key="8">
    <source>
        <dbReference type="SAM" id="SignalP"/>
    </source>
</evidence>
<evidence type="ECO:0000256" key="3">
    <source>
        <dbReference type="ARBA" id="ARBA00022452"/>
    </source>
</evidence>
<sequence length="925" mass="102177">MKAMRLIFMFLLLLGVQETWAQQISKNIGKHTVSLTVTDKNTKEAMIMANCALEPLGAANVTDIDGKVSFQKVPSGTFTLKVMYVGYEAYTTTLKVEGDIQLNIQLVPTSLALKEVVVTAKQSASGSSSASMIGRQAIDHLQASSLADIMQLIPGKAMGNADLTQQSNLQLRTLRNNNTSAFGSSIVVDGVPISNNAQVGQGAFSATTFTGTDLRQVAADNIENVEVIRGIPSAEYGDLTSGLVVVRSKMGVTPWQIKMKVNPSMTNTSLTKGFSLNRAGIVNVNFDYAKAWGDPRQKTRSFDRYSLNLGYSYDLNRRWHTETKFRMLSAKDWTGNDPDAKQDGSESKNQTLNFGLTHNGRISADKTFMRTLNYTLGVSYGGIDNVQTAFVPVSTGLLPILTARETGYFNVAWKTQSYRATGRTESRPGNIYAKINDTFYFTAGKTRQNFKVGAEYHYDWNSGKGYYNDNDLLPLRPNSSGRPRAFSAVPGLHQIAAYAEDNFLWNINKVNRLRANFGLRFTAMQPFSDVATTSLSPRLNIVFSAASWLDVRGGIGLNSKTPGLGYLYPDAKYDDRVAANYMPQTDPAGQLLVYHTQVYQTAYSKNLKNATTTKVELGLDFKLKDGRRLSILAYRDRTPNGFAALSEFFTYKHSLYTQERGLNITAGQPTTIDYANPYRTFNAFMTTGAVGNTNTTINKGLEFDFELGEIRSLRTSFFFSGAYSETKTYSTDRNTAAVPTALLPADYANYGVTPFRVVYPSGLDYDKYRQFLNTLRVVTNIPALKMVASFTAQAVWYNWNTSFSADKNPIGYFGADFVEHPITGDMMSGYLGMDGTYYAAKPSGIATVAVADLSSRASDNKPTKSPIEWNLQGRLTKQLGNVGGLSLYVNNMIYYEPYLKSSNSQTLSQRNTGKFSFGVELYLNL</sequence>
<dbReference type="AlphaFoldDB" id="A0A0T7APD2"/>
<evidence type="ECO:0000256" key="7">
    <source>
        <dbReference type="ARBA" id="ARBA00023237"/>
    </source>
</evidence>
<dbReference type="Pfam" id="PF13715">
    <property type="entry name" value="CarbopepD_reg_2"/>
    <property type="match status" value="1"/>
</dbReference>
<keyword evidence="3" id="KW-1134">Transmembrane beta strand</keyword>
<feature type="chain" id="PRO_5006677952" evidence="8">
    <location>
        <begin position="22"/>
        <end position="925"/>
    </location>
</feature>
<dbReference type="InterPro" id="IPR012910">
    <property type="entry name" value="Plug_dom"/>
</dbReference>
<evidence type="ECO:0000256" key="4">
    <source>
        <dbReference type="ARBA" id="ARBA00022692"/>
    </source>
</evidence>
<keyword evidence="7" id="KW-0998">Cell outer membrane</keyword>